<feature type="transmembrane region" description="Helical" evidence="6">
    <location>
        <begin position="122"/>
        <end position="148"/>
    </location>
</feature>
<evidence type="ECO:0000256" key="1">
    <source>
        <dbReference type="ARBA" id="ARBA00004141"/>
    </source>
</evidence>
<evidence type="ECO:0000259" key="7">
    <source>
        <dbReference type="PROSITE" id="PS50850"/>
    </source>
</evidence>
<feature type="region of interest" description="Disordered" evidence="5">
    <location>
        <begin position="1"/>
        <end position="26"/>
    </location>
</feature>
<feature type="transmembrane region" description="Helical" evidence="6">
    <location>
        <begin position="456"/>
        <end position="475"/>
    </location>
</feature>
<comment type="subcellular location">
    <subcellularLocation>
        <location evidence="1">Membrane</location>
        <topology evidence="1">Multi-pass membrane protein</topology>
    </subcellularLocation>
</comment>
<feature type="transmembrane region" description="Helical" evidence="6">
    <location>
        <begin position="90"/>
        <end position="110"/>
    </location>
</feature>
<reference evidence="8 9" key="1">
    <citation type="submission" date="2019-04" db="EMBL/GenBank/DDBJ databases">
        <authorList>
            <consortium name="DOE Joint Genome Institute"/>
            <person name="Mondo S."/>
            <person name="Kjaerbolling I."/>
            <person name="Vesth T."/>
            <person name="Frisvad J.C."/>
            <person name="Nybo J.L."/>
            <person name="Theobald S."/>
            <person name="Kildgaard S."/>
            <person name="Isbrandt T."/>
            <person name="Kuo A."/>
            <person name="Sato A."/>
            <person name="Lyhne E.K."/>
            <person name="Kogle M.E."/>
            <person name="Wiebenga A."/>
            <person name="Kun R.S."/>
            <person name="Lubbers R.J."/>
            <person name="Makela M.R."/>
            <person name="Barry K."/>
            <person name="Chovatia M."/>
            <person name="Clum A."/>
            <person name="Daum C."/>
            <person name="Haridas S."/>
            <person name="He G."/>
            <person name="LaButti K."/>
            <person name="Lipzen A."/>
            <person name="Riley R."/>
            <person name="Salamov A."/>
            <person name="Simmons B.A."/>
            <person name="Magnuson J.K."/>
            <person name="Henrissat B."/>
            <person name="Mortensen U.H."/>
            <person name="Larsen T.O."/>
            <person name="Devries R.P."/>
            <person name="Grigoriev I.V."/>
            <person name="Machida M."/>
            <person name="Baker S.E."/>
            <person name="Andersen M.R."/>
            <person name="Cantor M.N."/>
            <person name="Hua S.X."/>
        </authorList>
    </citation>
    <scope>NUCLEOTIDE SEQUENCE [LARGE SCALE GENOMIC DNA]</scope>
    <source>
        <strain evidence="8 9">CBS 119388</strain>
    </source>
</reference>
<dbReference type="PANTHER" id="PTHR23502:SF5">
    <property type="entry name" value="QUINIDINE RESISTANCE PROTEIN 3"/>
    <property type="match status" value="1"/>
</dbReference>
<dbReference type="Proteomes" id="UP000325579">
    <property type="component" value="Unassembled WGS sequence"/>
</dbReference>
<evidence type="ECO:0000256" key="4">
    <source>
        <dbReference type="ARBA" id="ARBA00023136"/>
    </source>
</evidence>
<feature type="transmembrane region" description="Helical" evidence="6">
    <location>
        <begin position="282"/>
        <end position="299"/>
    </location>
</feature>
<gene>
    <name evidence="8" type="ORF">BDV37DRAFT_277974</name>
</gene>
<feature type="transmembrane region" description="Helical" evidence="6">
    <location>
        <begin position="54"/>
        <end position="74"/>
    </location>
</feature>
<feature type="transmembrane region" description="Helical" evidence="6">
    <location>
        <begin position="319"/>
        <end position="338"/>
    </location>
</feature>
<evidence type="ECO:0000256" key="5">
    <source>
        <dbReference type="SAM" id="MobiDB-lite"/>
    </source>
</evidence>
<dbReference type="OrthoDB" id="2585655at2759"/>
<evidence type="ECO:0000256" key="2">
    <source>
        <dbReference type="ARBA" id="ARBA00022692"/>
    </source>
</evidence>
<feature type="transmembrane region" description="Helical" evidence="6">
    <location>
        <begin position="419"/>
        <end position="444"/>
    </location>
</feature>
<keyword evidence="9" id="KW-1185">Reference proteome</keyword>
<sequence>MANRNESPSQEPSIEEQPQPQPQGHCKENEYVNTVHETIELQDDPRKWSPMRKWITLATVANGSLVVGFAPNIYNPAINAIKSSLHAQDWHISLTLSLFILLSGIFPMPWSLTSELVGRKRVYMVSLTIALGGYIGAAVANSIGLLIGMRCIQAMGNSSLFSVGAGSLTDIYDVHERGTKFGIYYAAPMLGPSLGPVLGGILTRYLSWRATFWFLAIWIGVTIFSVLALMKESFRKDRSTTYQDALAIRTEKIARRQSQAIHRSSCEEATSLKRVVKKRNNVVLLIATGLNYGFTYSISYTCTLSLSDKYHLDALKIGLVLLAYGLGSMAGSVLGGRYSDYLLARSRSLNNTAVAPSEVRLATTIPGLIIMPALCLAYGWMAQYAVHISGIAIILFFGGLSSIWVYSPTMSYLLDINPGNTTVTVACNSFIRGLLAFLFAEVAVPLQNAIGDGGLYSLWAGLWALCAVLVLIVYFKGGHWRAQSSSSV</sequence>
<dbReference type="InterPro" id="IPR011701">
    <property type="entry name" value="MFS"/>
</dbReference>
<keyword evidence="4 6" id="KW-0472">Membrane</keyword>
<feature type="transmembrane region" description="Helical" evidence="6">
    <location>
        <begin position="184"/>
        <end position="206"/>
    </location>
</feature>
<feature type="transmembrane region" description="Helical" evidence="6">
    <location>
        <begin position="359"/>
        <end position="380"/>
    </location>
</feature>
<feature type="compositionally biased region" description="Low complexity" evidence="5">
    <location>
        <begin position="1"/>
        <end position="18"/>
    </location>
</feature>
<name>A0A5N7DTA4_9EURO</name>
<dbReference type="InterPro" id="IPR036259">
    <property type="entry name" value="MFS_trans_sf"/>
</dbReference>
<accession>A0A5N7DTA4</accession>
<evidence type="ECO:0000313" key="9">
    <source>
        <dbReference type="Proteomes" id="UP000325579"/>
    </source>
</evidence>
<dbReference type="AlphaFoldDB" id="A0A5N7DTA4"/>
<dbReference type="GO" id="GO:0005886">
    <property type="term" value="C:plasma membrane"/>
    <property type="evidence" value="ECO:0007669"/>
    <property type="project" value="TreeGrafter"/>
</dbReference>
<feature type="domain" description="Major facilitator superfamily (MFS) profile" evidence="7">
    <location>
        <begin position="56"/>
        <end position="478"/>
    </location>
</feature>
<dbReference type="RefSeq" id="XP_031946953.1">
    <property type="nucleotide sequence ID" value="XM_032085916.1"/>
</dbReference>
<keyword evidence="2 6" id="KW-0812">Transmembrane</keyword>
<dbReference type="SUPFAM" id="SSF103473">
    <property type="entry name" value="MFS general substrate transporter"/>
    <property type="match status" value="1"/>
</dbReference>
<dbReference type="Gene3D" id="1.20.1720.10">
    <property type="entry name" value="Multidrug resistance protein D"/>
    <property type="match status" value="1"/>
</dbReference>
<feature type="transmembrane region" description="Helical" evidence="6">
    <location>
        <begin position="386"/>
        <end position="407"/>
    </location>
</feature>
<dbReference type="GO" id="GO:0022857">
    <property type="term" value="F:transmembrane transporter activity"/>
    <property type="evidence" value="ECO:0007669"/>
    <property type="project" value="InterPro"/>
</dbReference>
<dbReference type="InterPro" id="IPR020846">
    <property type="entry name" value="MFS_dom"/>
</dbReference>
<evidence type="ECO:0000313" key="8">
    <source>
        <dbReference type="EMBL" id="KAE8409634.1"/>
    </source>
</evidence>
<dbReference type="EMBL" id="ML736739">
    <property type="protein sequence ID" value="KAE8409634.1"/>
    <property type="molecule type" value="Genomic_DNA"/>
</dbReference>
<organism evidence="8 9">
    <name type="scientific">Aspergillus pseudonomiae</name>
    <dbReference type="NCBI Taxonomy" id="1506151"/>
    <lineage>
        <taxon>Eukaryota</taxon>
        <taxon>Fungi</taxon>
        <taxon>Dikarya</taxon>
        <taxon>Ascomycota</taxon>
        <taxon>Pezizomycotina</taxon>
        <taxon>Eurotiomycetes</taxon>
        <taxon>Eurotiomycetidae</taxon>
        <taxon>Eurotiales</taxon>
        <taxon>Aspergillaceae</taxon>
        <taxon>Aspergillus</taxon>
        <taxon>Aspergillus subgen. Circumdati</taxon>
    </lineage>
</organism>
<proteinExistence type="predicted"/>
<dbReference type="PANTHER" id="PTHR23502">
    <property type="entry name" value="MAJOR FACILITATOR SUPERFAMILY"/>
    <property type="match status" value="1"/>
</dbReference>
<dbReference type="Pfam" id="PF07690">
    <property type="entry name" value="MFS_1"/>
    <property type="match status" value="1"/>
</dbReference>
<dbReference type="PROSITE" id="PS50850">
    <property type="entry name" value="MFS"/>
    <property type="match status" value="1"/>
</dbReference>
<dbReference type="GeneID" id="43670607"/>
<protein>
    <submittedName>
        <fullName evidence="8">Major facilitator superfamily domain-containing protein</fullName>
    </submittedName>
</protein>
<feature type="transmembrane region" description="Helical" evidence="6">
    <location>
        <begin position="212"/>
        <end position="230"/>
    </location>
</feature>
<evidence type="ECO:0000256" key="3">
    <source>
        <dbReference type="ARBA" id="ARBA00022989"/>
    </source>
</evidence>
<evidence type="ECO:0000256" key="6">
    <source>
        <dbReference type="SAM" id="Phobius"/>
    </source>
</evidence>
<keyword evidence="3 6" id="KW-1133">Transmembrane helix</keyword>